<keyword evidence="5 7" id="KW-1133">Transmembrane helix</keyword>
<gene>
    <name evidence="8" type="ORF">H8699_08150</name>
</gene>
<protein>
    <submittedName>
        <fullName evidence="8">MFS transporter</fullName>
    </submittedName>
</protein>
<feature type="transmembrane region" description="Helical" evidence="7">
    <location>
        <begin position="307"/>
        <end position="327"/>
    </location>
</feature>
<feature type="transmembrane region" description="Helical" evidence="7">
    <location>
        <begin position="216"/>
        <end position="235"/>
    </location>
</feature>
<feature type="transmembrane region" description="Helical" evidence="7">
    <location>
        <begin position="45"/>
        <end position="63"/>
    </location>
</feature>
<feature type="transmembrane region" description="Helical" evidence="7">
    <location>
        <begin position="284"/>
        <end position="301"/>
    </location>
</feature>
<feature type="transmembrane region" description="Helical" evidence="7">
    <location>
        <begin position="339"/>
        <end position="360"/>
    </location>
</feature>
<dbReference type="InterPro" id="IPR011701">
    <property type="entry name" value="MFS"/>
</dbReference>
<evidence type="ECO:0000313" key="8">
    <source>
        <dbReference type="EMBL" id="MBC8529395.1"/>
    </source>
</evidence>
<dbReference type="AlphaFoldDB" id="A0A926D2Z3"/>
<reference evidence="8" key="1">
    <citation type="submission" date="2020-08" db="EMBL/GenBank/DDBJ databases">
        <title>Genome public.</title>
        <authorList>
            <person name="Liu C."/>
            <person name="Sun Q."/>
        </authorList>
    </citation>
    <scope>NUCLEOTIDE SEQUENCE</scope>
    <source>
        <strain evidence="8">NSJ-44</strain>
    </source>
</reference>
<organism evidence="8 9">
    <name type="scientific">Luoshenia tenuis</name>
    <dbReference type="NCBI Taxonomy" id="2763654"/>
    <lineage>
        <taxon>Bacteria</taxon>
        <taxon>Bacillati</taxon>
        <taxon>Bacillota</taxon>
        <taxon>Clostridia</taxon>
        <taxon>Christensenellales</taxon>
        <taxon>Christensenellaceae</taxon>
        <taxon>Luoshenia</taxon>
    </lineage>
</organism>
<proteinExistence type="inferred from homology"/>
<evidence type="ECO:0000256" key="5">
    <source>
        <dbReference type="ARBA" id="ARBA00022989"/>
    </source>
</evidence>
<dbReference type="PANTHER" id="PTHR23514">
    <property type="entry name" value="BYPASS OF STOP CODON PROTEIN 6"/>
    <property type="match status" value="1"/>
</dbReference>
<dbReference type="InterPro" id="IPR036259">
    <property type="entry name" value="MFS_trans_sf"/>
</dbReference>
<evidence type="ECO:0000256" key="1">
    <source>
        <dbReference type="ARBA" id="ARBA00004651"/>
    </source>
</evidence>
<keyword evidence="3" id="KW-0813">Transport</keyword>
<feature type="transmembrane region" description="Helical" evidence="7">
    <location>
        <begin position="255"/>
        <end position="272"/>
    </location>
</feature>
<dbReference type="GO" id="GO:0022857">
    <property type="term" value="F:transmembrane transporter activity"/>
    <property type="evidence" value="ECO:0007669"/>
    <property type="project" value="InterPro"/>
</dbReference>
<dbReference type="Gene3D" id="1.20.1250.20">
    <property type="entry name" value="MFS general substrate transporter like domains"/>
    <property type="match status" value="1"/>
</dbReference>
<dbReference type="PANTHER" id="PTHR23514:SF3">
    <property type="entry name" value="BYPASS OF STOP CODON PROTEIN 6"/>
    <property type="match status" value="1"/>
</dbReference>
<dbReference type="Pfam" id="PF07690">
    <property type="entry name" value="MFS_1"/>
    <property type="match status" value="1"/>
</dbReference>
<comment type="subcellular location">
    <subcellularLocation>
        <location evidence="1">Cell membrane</location>
        <topology evidence="1">Multi-pass membrane protein</topology>
    </subcellularLocation>
</comment>
<feature type="transmembrane region" description="Helical" evidence="7">
    <location>
        <begin position="20"/>
        <end position="39"/>
    </location>
</feature>
<evidence type="ECO:0000256" key="3">
    <source>
        <dbReference type="ARBA" id="ARBA00022448"/>
    </source>
</evidence>
<feature type="transmembrane region" description="Helical" evidence="7">
    <location>
        <begin position="104"/>
        <end position="128"/>
    </location>
</feature>
<dbReference type="Proteomes" id="UP000654279">
    <property type="component" value="Unassembled WGS sequence"/>
</dbReference>
<dbReference type="RefSeq" id="WP_249285248.1">
    <property type="nucleotide sequence ID" value="NZ_JACRSO010000003.1"/>
</dbReference>
<comment type="similarity">
    <text evidence="2">Belongs to the major facilitator superfamily.</text>
</comment>
<keyword evidence="9" id="KW-1185">Reference proteome</keyword>
<dbReference type="EMBL" id="JACRSO010000003">
    <property type="protein sequence ID" value="MBC8529395.1"/>
    <property type="molecule type" value="Genomic_DNA"/>
</dbReference>
<keyword evidence="6 7" id="KW-0472">Membrane</keyword>
<keyword evidence="4 7" id="KW-0812">Transmembrane</keyword>
<comment type="caution">
    <text evidence="8">The sequence shown here is derived from an EMBL/GenBank/DDBJ whole genome shotgun (WGS) entry which is preliminary data.</text>
</comment>
<feature type="transmembrane region" description="Helical" evidence="7">
    <location>
        <begin position="387"/>
        <end position="410"/>
    </location>
</feature>
<feature type="transmembrane region" description="Helical" evidence="7">
    <location>
        <begin position="75"/>
        <end position="98"/>
    </location>
</feature>
<evidence type="ECO:0000256" key="7">
    <source>
        <dbReference type="SAM" id="Phobius"/>
    </source>
</evidence>
<evidence type="ECO:0000256" key="4">
    <source>
        <dbReference type="ARBA" id="ARBA00022692"/>
    </source>
</evidence>
<feature type="transmembrane region" description="Helical" evidence="7">
    <location>
        <begin position="149"/>
        <end position="169"/>
    </location>
</feature>
<dbReference type="InterPro" id="IPR051788">
    <property type="entry name" value="MFS_Transporter"/>
</dbReference>
<name>A0A926D2Z3_9FIRM</name>
<feature type="transmembrane region" description="Helical" evidence="7">
    <location>
        <begin position="175"/>
        <end position="196"/>
    </location>
</feature>
<evidence type="ECO:0000256" key="2">
    <source>
        <dbReference type="ARBA" id="ARBA00008335"/>
    </source>
</evidence>
<accession>A0A926D2Z3</accession>
<dbReference type="SUPFAM" id="SSF103473">
    <property type="entry name" value="MFS general substrate transporter"/>
    <property type="match status" value="1"/>
</dbReference>
<sequence>MEAITLRQKTYRDTLHACYWGYITQAIINNLAPLLFVIFQTRFAISLTLIGQLILLNFGVQLLTDLFAIKFVDKVGYRFAVVLAQACSALGLILLAVLPNLLPSPYAGLMLAVVIYAFGGGLIEVLISPIVNALPGDAKAPAMSLLHSFYCWGQVAVVLISTLALHFMGDGMWPLLPLLWALIPLYNLFLFLRVPLAPMVSAEEKTPLRRLFTSRIFVIAMLLMLCAGASELAMSQWSSLFAEKGLGVPKVMGDLLGPCLFAILMGLGRVFYGIWGHKLRLRRVLMCSALLCVACYLVTVFSPWPVLSLLSCALCGLSISLMWPGMLSLTAERYPAGGTAMFGVLALMGDLGCALGPWLAGLISDTAQAAPRLMALGQTLGVAGEQLGLKCGLFAAAIFPLLMLGGLALMRVKRRT</sequence>
<evidence type="ECO:0000256" key="6">
    <source>
        <dbReference type="ARBA" id="ARBA00023136"/>
    </source>
</evidence>
<evidence type="ECO:0000313" key="9">
    <source>
        <dbReference type="Proteomes" id="UP000654279"/>
    </source>
</evidence>
<dbReference type="GO" id="GO:0005886">
    <property type="term" value="C:plasma membrane"/>
    <property type="evidence" value="ECO:0007669"/>
    <property type="project" value="UniProtKB-SubCell"/>
</dbReference>